<feature type="transmembrane region" description="Helical" evidence="6">
    <location>
        <begin position="73"/>
        <end position="93"/>
    </location>
</feature>
<dbReference type="PANTHER" id="PTHR30086">
    <property type="entry name" value="ARGININE EXPORTER PROTEIN ARGO"/>
    <property type="match status" value="1"/>
</dbReference>
<protein>
    <submittedName>
        <fullName evidence="7">LysE family transporter</fullName>
    </submittedName>
</protein>
<evidence type="ECO:0000256" key="2">
    <source>
        <dbReference type="ARBA" id="ARBA00022475"/>
    </source>
</evidence>
<accession>A0ABT8F129</accession>
<evidence type="ECO:0000256" key="6">
    <source>
        <dbReference type="SAM" id="Phobius"/>
    </source>
</evidence>
<evidence type="ECO:0000256" key="4">
    <source>
        <dbReference type="ARBA" id="ARBA00022989"/>
    </source>
</evidence>
<organism evidence="7 8">
    <name type="scientific">Shiella aurantiaca</name>
    <dbReference type="NCBI Taxonomy" id="3058365"/>
    <lineage>
        <taxon>Bacteria</taxon>
        <taxon>Pseudomonadati</taxon>
        <taxon>Bacteroidota</taxon>
        <taxon>Cytophagia</taxon>
        <taxon>Cytophagales</taxon>
        <taxon>Shiellaceae</taxon>
        <taxon>Shiella</taxon>
    </lineage>
</organism>
<comment type="subcellular location">
    <subcellularLocation>
        <location evidence="1">Cell membrane</location>
        <topology evidence="1">Multi-pass membrane protein</topology>
    </subcellularLocation>
</comment>
<evidence type="ECO:0000256" key="3">
    <source>
        <dbReference type="ARBA" id="ARBA00022692"/>
    </source>
</evidence>
<dbReference type="EMBL" id="JAUHJS010000001">
    <property type="protein sequence ID" value="MDN4164161.1"/>
    <property type="molecule type" value="Genomic_DNA"/>
</dbReference>
<evidence type="ECO:0000313" key="8">
    <source>
        <dbReference type="Proteomes" id="UP001168552"/>
    </source>
</evidence>
<dbReference type="RefSeq" id="WP_320002688.1">
    <property type="nucleotide sequence ID" value="NZ_JAUHJS010000001.1"/>
</dbReference>
<feature type="transmembrane region" description="Helical" evidence="6">
    <location>
        <begin position="113"/>
        <end position="133"/>
    </location>
</feature>
<dbReference type="PANTHER" id="PTHR30086:SF20">
    <property type="entry name" value="ARGININE EXPORTER PROTEIN ARGO-RELATED"/>
    <property type="match status" value="1"/>
</dbReference>
<feature type="transmembrane region" description="Helical" evidence="6">
    <location>
        <begin position="185"/>
        <end position="205"/>
    </location>
</feature>
<evidence type="ECO:0000313" key="7">
    <source>
        <dbReference type="EMBL" id="MDN4164161.1"/>
    </source>
</evidence>
<keyword evidence="4 6" id="KW-1133">Transmembrane helix</keyword>
<feature type="transmembrane region" description="Helical" evidence="6">
    <location>
        <begin position="39"/>
        <end position="61"/>
    </location>
</feature>
<keyword evidence="5 6" id="KW-0472">Membrane</keyword>
<feature type="transmembrane region" description="Helical" evidence="6">
    <location>
        <begin position="145"/>
        <end position="165"/>
    </location>
</feature>
<name>A0ABT8F129_9BACT</name>
<comment type="caution">
    <text evidence="7">The sequence shown here is derived from an EMBL/GenBank/DDBJ whole genome shotgun (WGS) entry which is preliminary data.</text>
</comment>
<reference evidence="7" key="1">
    <citation type="submission" date="2023-06" db="EMBL/GenBank/DDBJ databases">
        <title>Cytophagales bacterium Strain LB-30, isolated from soil.</title>
        <authorList>
            <person name="Liu B."/>
        </authorList>
    </citation>
    <scope>NUCLEOTIDE SEQUENCE</scope>
    <source>
        <strain evidence="7">LB-30</strain>
    </source>
</reference>
<keyword evidence="8" id="KW-1185">Reference proteome</keyword>
<gene>
    <name evidence="7" type="ORF">QWY31_01545</name>
</gene>
<proteinExistence type="predicted"/>
<sequence length="206" mass="22860">MALVLFFLATAMSFLGSLQPGPINMLVIQTAFHKKFKGAYLIGLGGCMAELIYSSLAFATSDLLIERPAIKTYSGYALIIIFLYLAFNSFQMARHPKAPKTIEDKKGVHFMKGWLIGMLNPQLLTYWLLIIIYFNNVGWMVNPSLLGKACFVLGTAAGAMLLHVLTISLVKRYNTLPVEKTTPVINYGMVVIFLGLALHQAYQLFA</sequence>
<evidence type="ECO:0000256" key="5">
    <source>
        <dbReference type="ARBA" id="ARBA00023136"/>
    </source>
</evidence>
<keyword evidence="3 6" id="KW-0812">Transmembrane</keyword>
<dbReference type="Proteomes" id="UP001168552">
    <property type="component" value="Unassembled WGS sequence"/>
</dbReference>
<dbReference type="InterPro" id="IPR001123">
    <property type="entry name" value="LeuE-type"/>
</dbReference>
<dbReference type="Pfam" id="PF01810">
    <property type="entry name" value="LysE"/>
    <property type="match status" value="1"/>
</dbReference>
<keyword evidence="2" id="KW-1003">Cell membrane</keyword>
<evidence type="ECO:0000256" key="1">
    <source>
        <dbReference type="ARBA" id="ARBA00004651"/>
    </source>
</evidence>